<dbReference type="Proteomes" id="UP001107558">
    <property type="component" value="Chromosome 2"/>
</dbReference>
<evidence type="ECO:0000313" key="10">
    <source>
        <dbReference type="Proteomes" id="UP001107558"/>
    </source>
</evidence>
<keyword evidence="2" id="KW-0805">Transcription regulation</keyword>
<dbReference type="SMART" id="SM00501">
    <property type="entry name" value="BRIGHT"/>
    <property type="match status" value="1"/>
</dbReference>
<sequence length="665" mass="74636">MDTRDSDLGDDSMSHIDEQSDREEDLRDCDSSDEGVNVNGINGTSGMNFSRNSPDRSSNDLHDTPFPPTHPLGMLSNLTALNMGVPSLQSFQQHNDVLEKIKMQVRDMKVGFMNSDFSALHPSFTSTLQSTLGFNAHQASQAQNNNQNSSTHGNNDSSNGFPFSSPTPAANKDASNSSTSSETSNSSQQNNNGWSFEEQFKQVRQLYEINDDPKRKLFLDDLFLFMQKRGTPINRLPIMAKSVLDLYELYNLVIARGGLVDVINKKLWQEIIKGLHLPSSITSAAFTLRTQYMKYLYPYECEKKNLSTPAELQSAIDGNRREGRRTSYGQFESQMQQQLQLPQMQRSPIPNSLQQMSPLSLVTHASQQNQHHHRLMGAPSMVPHDIEQRMLEYIKLFQAPKDIKRPQSPPDVSREALNALEMSRMALWNMYNNTNPHLNQHNPSPPEVQQEEALNLQQTPSPIPTAPSPISIKRERDHSSEMNDYHAPAAKRGLIRSNSDLSRKSSINNNHQHHHHVSNNNNNNNNNISHLTPIKDSKRSESPSLQRQQQSQNNENGSHHLQSPVRHHHKLPNGLDSFIPILNGMQFKIISKESSSTGEQQLVVKLELNGVSFEGTLFPNLNPNSSSPTTSASTPSTEPMISPAKHSSPNDDHKISSQQQQMISS</sequence>
<feature type="region of interest" description="Disordered" evidence="6">
    <location>
        <begin position="1"/>
        <end position="71"/>
    </location>
</feature>
<evidence type="ECO:0000256" key="4">
    <source>
        <dbReference type="ARBA" id="ARBA00023163"/>
    </source>
</evidence>
<dbReference type="SMART" id="SM01014">
    <property type="entry name" value="ARID"/>
    <property type="match status" value="1"/>
</dbReference>
<feature type="compositionally biased region" description="Polar residues" evidence="6">
    <location>
        <begin position="542"/>
        <end position="561"/>
    </location>
</feature>
<dbReference type="Pfam" id="PF01388">
    <property type="entry name" value="ARID"/>
    <property type="match status" value="1"/>
</dbReference>
<dbReference type="AlphaFoldDB" id="A0A9J6C907"/>
<feature type="region of interest" description="Disordered" evidence="6">
    <location>
        <begin position="138"/>
        <end position="193"/>
    </location>
</feature>
<feature type="domain" description="ARID" evidence="7">
    <location>
        <begin position="212"/>
        <end position="304"/>
    </location>
</feature>
<dbReference type="InterPro" id="IPR023334">
    <property type="entry name" value="REKLES_domain"/>
</dbReference>
<dbReference type="EMBL" id="JADBJN010000002">
    <property type="protein sequence ID" value="KAG5678126.1"/>
    <property type="molecule type" value="Genomic_DNA"/>
</dbReference>
<evidence type="ECO:0000256" key="5">
    <source>
        <dbReference type="ARBA" id="ARBA00023242"/>
    </source>
</evidence>
<dbReference type="GO" id="GO:0005634">
    <property type="term" value="C:nucleus"/>
    <property type="evidence" value="ECO:0007669"/>
    <property type="project" value="UniProtKB-SubCell"/>
</dbReference>
<dbReference type="FunFam" id="1.10.150.60:FF:000007">
    <property type="entry name" value="AT-rich interactive domain-containing protein 3C"/>
    <property type="match status" value="1"/>
</dbReference>
<feature type="compositionally biased region" description="Basic and acidic residues" evidence="6">
    <location>
        <begin position="53"/>
        <end position="63"/>
    </location>
</feature>
<evidence type="ECO:0000256" key="6">
    <source>
        <dbReference type="SAM" id="MobiDB-lite"/>
    </source>
</evidence>
<accession>A0A9J6C907</accession>
<dbReference type="PROSITE" id="PS51486">
    <property type="entry name" value="REKLES"/>
    <property type="match status" value="1"/>
</dbReference>
<feature type="compositionally biased region" description="Basic and acidic residues" evidence="6">
    <location>
        <begin position="1"/>
        <end position="30"/>
    </location>
</feature>
<feature type="compositionally biased region" description="Polar residues" evidence="6">
    <location>
        <begin position="433"/>
        <end position="442"/>
    </location>
</feature>
<dbReference type="PANTHER" id="PTHR15348">
    <property type="entry name" value="AT-RICH INTERACTIVE DOMAIN-CONTAINING PROTEIN ARID DOMAIN- CONTAINING PROTEIN DEAD RINGER PROTEIN B-CELL REGULATOR OF IGH TRANSCRIPTION BRIGHT"/>
    <property type="match status" value="1"/>
</dbReference>
<feature type="compositionally biased region" description="Basic and acidic residues" evidence="6">
    <location>
        <begin position="472"/>
        <end position="484"/>
    </location>
</feature>
<evidence type="ECO:0000256" key="2">
    <source>
        <dbReference type="ARBA" id="ARBA00023015"/>
    </source>
</evidence>
<dbReference type="InterPro" id="IPR036431">
    <property type="entry name" value="ARID_dom_sf"/>
</dbReference>
<feature type="compositionally biased region" description="Low complexity" evidence="6">
    <location>
        <begin position="518"/>
        <end position="530"/>
    </location>
</feature>
<dbReference type="OrthoDB" id="10044343at2759"/>
<gene>
    <name evidence="9" type="ORF">PVAND_007825</name>
</gene>
<feature type="compositionally biased region" description="Polar residues" evidence="6">
    <location>
        <begin position="151"/>
        <end position="168"/>
    </location>
</feature>
<protein>
    <submittedName>
        <fullName evidence="9">Uncharacterized protein</fullName>
    </submittedName>
</protein>
<dbReference type="SUPFAM" id="SSF46774">
    <property type="entry name" value="ARID-like"/>
    <property type="match status" value="1"/>
</dbReference>
<evidence type="ECO:0000256" key="3">
    <source>
        <dbReference type="ARBA" id="ARBA00023125"/>
    </source>
</evidence>
<dbReference type="CDD" id="cd16881">
    <property type="entry name" value="ARID_Dri-like"/>
    <property type="match status" value="1"/>
</dbReference>
<dbReference type="GO" id="GO:0006357">
    <property type="term" value="P:regulation of transcription by RNA polymerase II"/>
    <property type="evidence" value="ECO:0007669"/>
    <property type="project" value="InterPro"/>
</dbReference>
<dbReference type="InterPro" id="IPR045147">
    <property type="entry name" value="ARI3A/B/C"/>
</dbReference>
<feature type="compositionally biased region" description="Low complexity" evidence="6">
    <location>
        <begin position="175"/>
        <end position="192"/>
    </location>
</feature>
<feature type="compositionally biased region" description="Low complexity" evidence="6">
    <location>
        <begin position="656"/>
        <end position="665"/>
    </location>
</feature>
<organism evidence="9 10">
    <name type="scientific">Polypedilum vanderplanki</name>
    <name type="common">Sleeping chironomid midge</name>
    <dbReference type="NCBI Taxonomy" id="319348"/>
    <lineage>
        <taxon>Eukaryota</taxon>
        <taxon>Metazoa</taxon>
        <taxon>Ecdysozoa</taxon>
        <taxon>Arthropoda</taxon>
        <taxon>Hexapoda</taxon>
        <taxon>Insecta</taxon>
        <taxon>Pterygota</taxon>
        <taxon>Neoptera</taxon>
        <taxon>Endopterygota</taxon>
        <taxon>Diptera</taxon>
        <taxon>Nematocera</taxon>
        <taxon>Chironomoidea</taxon>
        <taxon>Chironomidae</taxon>
        <taxon>Chironominae</taxon>
        <taxon>Polypedilum</taxon>
        <taxon>Polypedilum</taxon>
    </lineage>
</organism>
<feature type="region of interest" description="Disordered" evidence="6">
    <location>
        <begin position="619"/>
        <end position="665"/>
    </location>
</feature>
<name>A0A9J6C907_POLVA</name>
<dbReference type="GO" id="GO:0003677">
    <property type="term" value="F:DNA binding"/>
    <property type="evidence" value="ECO:0007669"/>
    <property type="project" value="UniProtKB-KW"/>
</dbReference>
<comment type="subcellular location">
    <subcellularLocation>
        <location evidence="1">Nucleus</location>
    </subcellularLocation>
</comment>
<dbReference type="Gene3D" id="1.10.150.60">
    <property type="entry name" value="ARID DNA-binding domain"/>
    <property type="match status" value="1"/>
</dbReference>
<feature type="region of interest" description="Disordered" evidence="6">
    <location>
        <begin position="433"/>
        <end position="572"/>
    </location>
</feature>
<evidence type="ECO:0000313" key="9">
    <source>
        <dbReference type="EMBL" id="KAG5678126.1"/>
    </source>
</evidence>
<dbReference type="InterPro" id="IPR001606">
    <property type="entry name" value="ARID_dom"/>
</dbReference>
<feature type="compositionally biased region" description="Low complexity" evidence="6">
    <location>
        <begin position="619"/>
        <end position="637"/>
    </location>
</feature>
<evidence type="ECO:0000259" key="8">
    <source>
        <dbReference type="PROSITE" id="PS51486"/>
    </source>
</evidence>
<keyword evidence="3" id="KW-0238">DNA-binding</keyword>
<comment type="caution">
    <text evidence="9">The sequence shown here is derived from an EMBL/GenBank/DDBJ whole genome shotgun (WGS) entry which is preliminary data.</text>
</comment>
<keyword evidence="4" id="KW-0804">Transcription</keyword>
<dbReference type="PANTHER" id="PTHR15348:SF0">
    <property type="entry name" value="PROTEIN DEAD RINGER"/>
    <property type="match status" value="1"/>
</dbReference>
<evidence type="ECO:0000256" key="1">
    <source>
        <dbReference type="ARBA" id="ARBA00004123"/>
    </source>
</evidence>
<feature type="compositionally biased region" description="Low complexity" evidence="6">
    <location>
        <begin position="138"/>
        <end position="150"/>
    </location>
</feature>
<feature type="domain" description="REKLES" evidence="8">
    <location>
        <begin position="531"/>
        <end position="624"/>
    </location>
</feature>
<evidence type="ECO:0000259" key="7">
    <source>
        <dbReference type="PROSITE" id="PS51011"/>
    </source>
</evidence>
<dbReference type="PROSITE" id="PS51011">
    <property type="entry name" value="ARID"/>
    <property type="match status" value="1"/>
</dbReference>
<keyword evidence="5" id="KW-0539">Nucleus</keyword>
<feature type="compositionally biased region" description="Polar residues" evidence="6">
    <location>
        <begin position="39"/>
        <end position="52"/>
    </location>
</feature>
<proteinExistence type="predicted"/>
<reference evidence="9" key="1">
    <citation type="submission" date="2021-03" db="EMBL/GenBank/DDBJ databases">
        <title>Chromosome level genome of the anhydrobiotic midge Polypedilum vanderplanki.</title>
        <authorList>
            <person name="Yoshida Y."/>
            <person name="Kikawada T."/>
            <person name="Gusev O."/>
        </authorList>
    </citation>
    <scope>NUCLEOTIDE SEQUENCE</scope>
    <source>
        <strain evidence="9">NIAS01</strain>
        <tissue evidence="9">Whole body or cell culture</tissue>
    </source>
</reference>
<keyword evidence="10" id="KW-1185">Reference proteome</keyword>